<proteinExistence type="predicted"/>
<dbReference type="Gene3D" id="1.10.357.10">
    <property type="entry name" value="Tetracycline Repressor, domain 2"/>
    <property type="match status" value="1"/>
</dbReference>
<dbReference type="AlphaFoldDB" id="A0A3N0J1F9"/>
<evidence type="ECO:0000259" key="4">
    <source>
        <dbReference type="PROSITE" id="PS50977"/>
    </source>
</evidence>
<name>A0A3N0J1F9_9ACTN</name>
<evidence type="ECO:0000313" key="7">
    <source>
        <dbReference type="Proteomes" id="UP000253817"/>
    </source>
</evidence>
<evidence type="ECO:0000256" key="1">
    <source>
        <dbReference type="ARBA" id="ARBA00023125"/>
    </source>
</evidence>
<evidence type="ECO:0000313" key="8">
    <source>
        <dbReference type="Proteomes" id="UP000270112"/>
    </source>
</evidence>
<protein>
    <recommendedName>
        <fullName evidence="4">HTH tetR-type domain-containing protein</fullName>
    </recommendedName>
</protein>
<dbReference type="InterPro" id="IPR009057">
    <property type="entry name" value="Homeodomain-like_sf"/>
</dbReference>
<dbReference type="PANTHER" id="PTHR43479:SF11">
    <property type="entry name" value="ACREF_ENVCD OPERON REPRESSOR-RELATED"/>
    <property type="match status" value="1"/>
</dbReference>
<evidence type="ECO:0000256" key="3">
    <source>
        <dbReference type="SAM" id="MobiDB-lite"/>
    </source>
</evidence>
<sequence>MLPASQRVTLVTLYGSDYSETRRTGQRPGKKCYNRRGSVTRMPKENPQKEVSRGRIVAALLDLMGDGTAYRDVSVTLLAGRAGLSRRTFYRHFASVDAVLDARLRDLGASFAARATTALGAERRLGDLAFAYFSFWEQHEPLLVLLRDNELLHLTGSRFGEGTRDALFAGGEAAGDSSLAYLYRFMAGGMSSMLDQWVRDGFERTPRELAALADRLAEHLSVAPV</sequence>
<dbReference type="InterPro" id="IPR001647">
    <property type="entry name" value="HTH_TetR"/>
</dbReference>
<keyword evidence="1 2" id="KW-0238">DNA-binding</keyword>
<dbReference type="EMBL" id="QICC01000011">
    <property type="protein sequence ID" value="RNM42530.1"/>
    <property type="molecule type" value="Genomic_DNA"/>
</dbReference>
<gene>
    <name evidence="5" type="ORF">C1876_06015</name>
    <name evidence="6" type="ORF">DMP09_04645</name>
</gene>
<organism evidence="6 8">
    <name type="scientific">Eggerthella sinensis</name>
    <dbReference type="NCBI Taxonomy" id="242230"/>
    <lineage>
        <taxon>Bacteria</taxon>
        <taxon>Bacillati</taxon>
        <taxon>Actinomycetota</taxon>
        <taxon>Coriobacteriia</taxon>
        <taxon>Eggerthellales</taxon>
        <taxon>Eggerthellaceae</taxon>
        <taxon>Eggerthella</taxon>
    </lineage>
</organism>
<evidence type="ECO:0000256" key="2">
    <source>
        <dbReference type="PROSITE-ProRule" id="PRU00335"/>
    </source>
</evidence>
<feature type="compositionally biased region" description="Basic residues" evidence="3">
    <location>
        <begin position="24"/>
        <end position="34"/>
    </location>
</feature>
<feature type="domain" description="HTH tetR-type" evidence="4">
    <location>
        <begin position="50"/>
        <end position="111"/>
    </location>
</feature>
<dbReference type="Pfam" id="PF00440">
    <property type="entry name" value="TetR_N"/>
    <property type="match status" value="1"/>
</dbReference>
<dbReference type="SUPFAM" id="SSF46689">
    <property type="entry name" value="Homeodomain-like"/>
    <property type="match status" value="1"/>
</dbReference>
<dbReference type="EMBL" id="PPTT01000008">
    <property type="protein sequence ID" value="RDB69609.1"/>
    <property type="molecule type" value="Genomic_DNA"/>
</dbReference>
<dbReference type="PROSITE" id="PS50977">
    <property type="entry name" value="HTH_TETR_2"/>
    <property type="match status" value="1"/>
</dbReference>
<evidence type="ECO:0000313" key="5">
    <source>
        <dbReference type="EMBL" id="RDB69609.1"/>
    </source>
</evidence>
<dbReference type="GO" id="GO:0003677">
    <property type="term" value="F:DNA binding"/>
    <property type="evidence" value="ECO:0007669"/>
    <property type="project" value="UniProtKB-UniRule"/>
</dbReference>
<keyword evidence="7" id="KW-1185">Reference proteome</keyword>
<feature type="DNA-binding region" description="H-T-H motif" evidence="2">
    <location>
        <begin position="74"/>
        <end position="93"/>
    </location>
</feature>
<reference evidence="6" key="3">
    <citation type="journal article" date="2019" name="Microbiol. Resour. Announc.">
        <title>Draft Genome Sequences of Type Strains of Gordonibacter faecihominis, Paraeggerthella hongkongensis, Parvibacter caecicola,Slackia equolifaciens, Slackia faecicanis, and Slackia isoflavoniconvertens.</title>
        <authorList>
            <person name="Danylec N."/>
            <person name="Stoll D.A."/>
            <person name="Dotsch A."/>
            <person name="Huch M."/>
        </authorList>
    </citation>
    <scope>NUCLEOTIDE SEQUENCE</scope>
    <source>
        <strain evidence="6">DSM 16107</strain>
    </source>
</reference>
<accession>A0A3N0J1F9</accession>
<dbReference type="Proteomes" id="UP000253817">
    <property type="component" value="Unassembled WGS sequence"/>
</dbReference>
<dbReference type="Proteomes" id="UP000270112">
    <property type="component" value="Unassembled WGS sequence"/>
</dbReference>
<reference evidence="8" key="2">
    <citation type="submission" date="2018-05" db="EMBL/GenBank/DDBJ databases">
        <title>Genome Sequencing of selected type strains of the family Eggerthellaceae.</title>
        <authorList>
            <person name="Danylec N."/>
            <person name="Stoll D.A."/>
            <person name="Doetsch A."/>
            <person name="Huch M."/>
        </authorList>
    </citation>
    <scope>NUCLEOTIDE SEQUENCE [LARGE SCALE GENOMIC DNA]</scope>
    <source>
        <strain evidence="8">DSM 16107</strain>
    </source>
</reference>
<comment type="caution">
    <text evidence="6">The sequence shown here is derived from an EMBL/GenBank/DDBJ whole genome shotgun (WGS) entry which is preliminary data.</text>
</comment>
<feature type="region of interest" description="Disordered" evidence="3">
    <location>
        <begin position="20"/>
        <end position="48"/>
    </location>
</feature>
<reference evidence="5 7" key="1">
    <citation type="journal article" date="2018" name="Elife">
        <title>Discovery and characterization of a prevalent human gut bacterial enzyme sufficient for the inactivation of a family of plant toxins.</title>
        <authorList>
            <person name="Koppel N."/>
            <person name="Bisanz J.E."/>
            <person name="Pandelia M.E."/>
            <person name="Turnbaugh P.J."/>
            <person name="Balskus E.P."/>
        </authorList>
    </citation>
    <scope>NUCLEOTIDE SEQUENCE [LARGE SCALE GENOMIC DNA]</scope>
    <source>
        <strain evidence="5 7">DSM 16107</strain>
    </source>
</reference>
<dbReference type="InterPro" id="IPR050624">
    <property type="entry name" value="HTH-type_Tx_Regulator"/>
</dbReference>
<evidence type="ECO:0000313" key="6">
    <source>
        <dbReference type="EMBL" id="RNM42530.1"/>
    </source>
</evidence>
<dbReference type="PANTHER" id="PTHR43479">
    <property type="entry name" value="ACREF/ENVCD OPERON REPRESSOR-RELATED"/>
    <property type="match status" value="1"/>
</dbReference>